<dbReference type="RefSeq" id="WP_155704818.1">
    <property type="nucleotide sequence ID" value="NZ_CP034235.1"/>
</dbReference>
<dbReference type="SUPFAM" id="SSF53335">
    <property type="entry name" value="S-adenosyl-L-methionine-dependent methyltransferases"/>
    <property type="match status" value="1"/>
</dbReference>
<keyword evidence="6" id="KW-1185">Reference proteome</keyword>
<dbReference type="InterPro" id="IPR026170">
    <property type="entry name" value="FAM173A/B"/>
</dbReference>
<evidence type="ECO:0000313" key="5">
    <source>
        <dbReference type="EMBL" id="QGQ99653.1"/>
    </source>
</evidence>
<dbReference type="EMBL" id="CP034235">
    <property type="protein sequence ID" value="QGQ99653.1"/>
    <property type="molecule type" value="Genomic_DNA"/>
</dbReference>
<dbReference type="Gene3D" id="3.40.50.150">
    <property type="entry name" value="Vaccinia Virus protein VP39"/>
    <property type="match status" value="1"/>
</dbReference>
<dbReference type="GO" id="GO:0032259">
    <property type="term" value="P:methylation"/>
    <property type="evidence" value="ECO:0007669"/>
    <property type="project" value="UniProtKB-KW"/>
</dbReference>
<evidence type="ECO:0000256" key="4">
    <source>
        <dbReference type="SAM" id="Phobius"/>
    </source>
</evidence>
<accession>A0A6B8RW72</accession>
<proteinExistence type="predicted"/>
<feature type="transmembrane region" description="Helical" evidence="4">
    <location>
        <begin position="12"/>
        <end position="29"/>
    </location>
</feature>
<protein>
    <submittedName>
        <fullName evidence="5">Class I SAM-dependent methyltransferase</fullName>
    </submittedName>
</protein>
<evidence type="ECO:0000256" key="1">
    <source>
        <dbReference type="ARBA" id="ARBA00022603"/>
    </source>
</evidence>
<dbReference type="Proteomes" id="UP000426246">
    <property type="component" value="Chromosome"/>
</dbReference>
<keyword evidence="3" id="KW-0949">S-adenosyl-L-methionine</keyword>
<keyword evidence="2 5" id="KW-0808">Transferase</keyword>
<keyword evidence="4" id="KW-1133">Transmembrane helix</keyword>
<dbReference type="InterPro" id="IPR029063">
    <property type="entry name" value="SAM-dependent_MTases_sf"/>
</dbReference>
<dbReference type="GO" id="GO:0016279">
    <property type="term" value="F:protein-lysine N-methyltransferase activity"/>
    <property type="evidence" value="ECO:0007669"/>
    <property type="project" value="InterPro"/>
</dbReference>
<reference evidence="6" key="1">
    <citation type="submission" date="2018-11" db="EMBL/GenBank/DDBJ databases">
        <title>Complete genome sequence of Paenibacillus sp. ML311-T8.</title>
        <authorList>
            <person name="Nam Y.-D."/>
            <person name="Kang J."/>
            <person name="Chung W.-H."/>
            <person name="Park Y.S."/>
        </authorList>
    </citation>
    <scope>NUCLEOTIDE SEQUENCE [LARGE SCALE GENOMIC DNA]</scope>
    <source>
        <strain evidence="6">ML311-T8</strain>
    </source>
</reference>
<dbReference type="PANTHER" id="PTHR13610:SF9">
    <property type="entry name" value="FI06469P"/>
    <property type="match status" value="1"/>
</dbReference>
<evidence type="ECO:0000256" key="3">
    <source>
        <dbReference type="ARBA" id="ARBA00022691"/>
    </source>
</evidence>
<keyword evidence="4" id="KW-0812">Transmembrane</keyword>
<sequence>MISSLNTGLSYVMLGIVFLAMLSIVFVSWRNGISPMPSSVKVRSTVASEINRLSGTGTIVEAGSGWGTLGLHLARQCTGWKIVGLENSPVPLWISRVFLRWASTVNGISRESITFIKADIYTYPYGANDVIVCYLYPGAMKRLSEMANNRLSPGTRIISVCFALSGWEPERIVTCGDLYRTKVYVYSI</sequence>
<organism evidence="5 6">
    <name type="scientific">Paenibacillus psychroresistens</name>
    <dbReference type="NCBI Taxonomy" id="1778678"/>
    <lineage>
        <taxon>Bacteria</taxon>
        <taxon>Bacillati</taxon>
        <taxon>Bacillota</taxon>
        <taxon>Bacilli</taxon>
        <taxon>Bacillales</taxon>
        <taxon>Paenibacillaceae</taxon>
        <taxon>Paenibacillus</taxon>
    </lineage>
</organism>
<dbReference type="CDD" id="cd02440">
    <property type="entry name" value="AdoMet_MTases"/>
    <property type="match status" value="1"/>
</dbReference>
<dbReference type="KEGG" id="ppsc:EHS13_34720"/>
<gene>
    <name evidence="5" type="ORF">EHS13_34720</name>
</gene>
<evidence type="ECO:0000313" key="6">
    <source>
        <dbReference type="Proteomes" id="UP000426246"/>
    </source>
</evidence>
<keyword evidence="4" id="KW-0472">Membrane</keyword>
<name>A0A6B8RW72_9BACL</name>
<dbReference type="PANTHER" id="PTHR13610">
    <property type="entry name" value="METHYLTRANSFERASE DOMAIN-CONTAINING PROTEIN"/>
    <property type="match status" value="1"/>
</dbReference>
<evidence type="ECO:0000256" key="2">
    <source>
        <dbReference type="ARBA" id="ARBA00022679"/>
    </source>
</evidence>
<keyword evidence="1 5" id="KW-0489">Methyltransferase</keyword>
<dbReference type="AlphaFoldDB" id="A0A6B8RW72"/>
<dbReference type="OrthoDB" id="5510758at2"/>